<dbReference type="KEGG" id="vg:54981761"/>
<dbReference type="Proteomes" id="UP000222265">
    <property type="component" value="Segment"/>
</dbReference>
<dbReference type="GeneID" id="54981761"/>
<evidence type="ECO:0000313" key="1">
    <source>
        <dbReference type="EMBL" id="ASZ72000.1"/>
    </source>
</evidence>
<proteinExistence type="predicted"/>
<protein>
    <submittedName>
        <fullName evidence="1">Uncharacterized protein</fullName>
    </submittedName>
</protein>
<accession>A0A249XMZ7</accession>
<reference evidence="2" key="1">
    <citation type="submission" date="2017-06" db="EMBL/GenBank/DDBJ databases">
        <authorList>
            <person name="Cheng Y.T."/>
        </authorList>
    </citation>
    <scope>NUCLEOTIDE SEQUENCE [LARGE SCALE GENOMIC DNA]</scope>
</reference>
<dbReference type="RefSeq" id="YP_009791524.1">
    <property type="nucleotide sequence ID" value="NC_047840.1"/>
</dbReference>
<sequence>MEAHMQGSTNANLERTRTKRRFCQFTRTASVTDLRTTEHDRKLAERKRQAERYEARHGTAGKRSVFVVEGNSGTNRANHAADRRAYL</sequence>
<keyword evidence="2" id="KW-1185">Reference proteome</keyword>
<name>A0A249XMZ7_9CAUD</name>
<evidence type="ECO:0000313" key="2">
    <source>
        <dbReference type="Proteomes" id="UP000222265"/>
    </source>
</evidence>
<organism evidence="1 2">
    <name type="scientific">Xanthomonas phage phi Xc10</name>
    <dbReference type="NCBI Taxonomy" id="2024237"/>
    <lineage>
        <taxon>Viruses</taxon>
        <taxon>Duplodnaviria</taxon>
        <taxon>Heunggongvirae</taxon>
        <taxon>Uroviricota</taxon>
        <taxon>Caudoviricetes</taxon>
        <taxon>Autographivirales</taxon>
        <taxon>Autonotataviridae</taxon>
        <taxon>Gujervirinae</taxon>
        <taxon>Pradovirus</taxon>
        <taxon>Pradovirus pagan</taxon>
        <taxon>Pradovirus Xc10</taxon>
    </lineage>
</organism>
<dbReference type="EMBL" id="MF375456">
    <property type="protein sequence ID" value="ASZ72000.1"/>
    <property type="molecule type" value="Genomic_DNA"/>
</dbReference>